<dbReference type="InterPro" id="IPR011395">
    <property type="entry name" value="Glyco_hydro_67_aGlcAse"/>
</dbReference>
<dbReference type="GO" id="GO:0046559">
    <property type="term" value="F:alpha-glucuronidase activity"/>
    <property type="evidence" value="ECO:0007669"/>
    <property type="project" value="InterPro"/>
</dbReference>
<evidence type="ECO:0000313" key="15">
    <source>
        <dbReference type="Proteomes" id="UP000190961"/>
    </source>
</evidence>
<comment type="subunit">
    <text evidence="10">Homodimer.</text>
</comment>
<dbReference type="GO" id="GO:2000886">
    <property type="term" value="P:glucuronoxylan catabolic process"/>
    <property type="evidence" value="ECO:0007669"/>
    <property type="project" value="UniProtKB-ARBA"/>
</dbReference>
<evidence type="ECO:0000256" key="6">
    <source>
        <dbReference type="ARBA" id="ARBA00023326"/>
    </source>
</evidence>
<feature type="domain" description="Glycosyl hydrolase family 67 catalytic" evidence="13">
    <location>
        <begin position="175"/>
        <end position="494"/>
    </location>
</feature>
<dbReference type="InterPro" id="IPR011099">
    <property type="entry name" value="Glyco_hydro_67_C"/>
</dbReference>
<comment type="catalytic activity">
    <reaction evidence="7 10">
        <text>Hydrolysis of (1-&gt;2)-alpha-D-(4-O-methyl)glucuronosyl links in the main chain of hardwood xylans.</text>
        <dbReference type="EC" id="3.2.1.131"/>
    </reaction>
</comment>
<dbReference type="Gene3D" id="3.30.379.10">
    <property type="entry name" value="Chitobiase/beta-hexosaminidase domain 2-like"/>
    <property type="match status" value="1"/>
</dbReference>
<feature type="domain" description="Glycosyl hydrolase family 67 C-terminal" evidence="12">
    <location>
        <begin position="495"/>
        <end position="719"/>
    </location>
</feature>
<dbReference type="Pfam" id="PF03648">
    <property type="entry name" value="Glyco_hydro_67N"/>
    <property type="match status" value="1"/>
</dbReference>
<dbReference type="InterPro" id="IPR011100">
    <property type="entry name" value="Glyco_hydro_67_cat"/>
</dbReference>
<dbReference type="Proteomes" id="UP000190961">
    <property type="component" value="Unassembled WGS sequence"/>
</dbReference>
<keyword evidence="2 8" id="KW-0858">Xylan degradation</keyword>
<feature type="active site" description="Proton acceptor" evidence="9">
    <location>
        <position position="434"/>
    </location>
</feature>
<keyword evidence="5 8" id="KW-0326">Glycosidase</keyword>
<comment type="similarity">
    <text evidence="1 8 10">Belongs to the glycosyl hydrolase 67 family.</text>
</comment>
<dbReference type="GO" id="GO:0033939">
    <property type="term" value="F:xylan alpha-1,2-glucuronosidase activity"/>
    <property type="evidence" value="ECO:0007669"/>
    <property type="project" value="UniProtKB-EC"/>
</dbReference>
<dbReference type="InterPro" id="IPR005154">
    <property type="entry name" value="Glyco_hydro_67_aGlcAse_N"/>
</dbReference>
<dbReference type="InterPro" id="IPR017853">
    <property type="entry name" value="GH"/>
</dbReference>
<dbReference type="Pfam" id="PF07488">
    <property type="entry name" value="Glyco_hydro_67M"/>
    <property type="match status" value="1"/>
</dbReference>
<dbReference type="GO" id="GO:0005576">
    <property type="term" value="C:extracellular region"/>
    <property type="evidence" value="ECO:0007669"/>
    <property type="project" value="InterPro"/>
</dbReference>
<keyword evidence="3 8" id="KW-0378">Hydrolase</keyword>
<name>A0A1T5MNH3_9BACT</name>
<accession>A0A1T5MNH3</accession>
<dbReference type="STRING" id="688867.SAMN05660236_5887"/>
<keyword evidence="6 10" id="KW-0624">Polysaccharide degradation</keyword>
<reference evidence="14 15" key="1">
    <citation type="submission" date="2017-02" db="EMBL/GenBank/DDBJ databases">
        <authorList>
            <person name="Peterson S.W."/>
        </authorList>
    </citation>
    <scope>NUCLEOTIDE SEQUENCE [LARGE SCALE GENOMIC DNA]</scope>
    <source>
        <strain evidence="14 15">DSM 25262</strain>
    </source>
</reference>
<dbReference type="InterPro" id="IPR029018">
    <property type="entry name" value="Hex-like_dom2"/>
</dbReference>
<keyword evidence="4 10" id="KW-0119">Carbohydrate metabolism</keyword>
<evidence type="ECO:0000256" key="3">
    <source>
        <dbReference type="ARBA" id="ARBA00022801"/>
    </source>
</evidence>
<feature type="active site" description="Proton acceptor" evidence="9">
    <location>
        <position position="406"/>
    </location>
</feature>
<dbReference type="PANTHER" id="PTHR39207:SF1">
    <property type="entry name" value="ALPHA-GLUCURONIDASE A"/>
    <property type="match status" value="1"/>
</dbReference>
<dbReference type="Gene3D" id="3.20.20.80">
    <property type="entry name" value="Glycosidases"/>
    <property type="match status" value="1"/>
</dbReference>
<dbReference type="Gene3D" id="3.90.1330.10">
    <property type="entry name" value="Alpha-glucuronidase, C-terminal domain"/>
    <property type="match status" value="1"/>
</dbReference>
<proteinExistence type="inferred from homology"/>
<evidence type="ECO:0000256" key="7">
    <source>
        <dbReference type="ARBA" id="ARBA00052795"/>
    </source>
</evidence>
<feature type="active site" description="Proton donor" evidence="9">
    <location>
        <position position="332"/>
    </location>
</feature>
<dbReference type="EMBL" id="FUZU01000005">
    <property type="protein sequence ID" value="SKC89574.1"/>
    <property type="molecule type" value="Genomic_DNA"/>
</dbReference>
<dbReference type="PIRSF" id="PIRSF029900">
    <property type="entry name" value="Alpha-glucuronds"/>
    <property type="match status" value="1"/>
</dbReference>
<evidence type="ECO:0000256" key="4">
    <source>
        <dbReference type="ARBA" id="ARBA00023277"/>
    </source>
</evidence>
<dbReference type="SUPFAM" id="SSF55545">
    <property type="entry name" value="beta-N-acetylhexosaminidase-like domain"/>
    <property type="match status" value="1"/>
</dbReference>
<evidence type="ECO:0000256" key="5">
    <source>
        <dbReference type="ARBA" id="ARBA00023295"/>
    </source>
</evidence>
<dbReference type="FunFam" id="3.20.20.80:FF:000096">
    <property type="entry name" value="Xylan alpha-1,2-glucuronidase"/>
    <property type="match status" value="1"/>
</dbReference>
<feature type="domain" description="Alpha glucuronidase N-terminal" evidence="11">
    <location>
        <begin position="51"/>
        <end position="171"/>
    </location>
</feature>
<dbReference type="EC" id="3.2.1.131" evidence="10"/>
<sequence length="745" mass="84284">MSRLNEKEPIRNTFKAPLYNMIFTRYFLRVFLIALFCTSASVVYSEDGYRLWMRYDKITTVAVAKKYQSLATSVLLEKESATFVIAQKELQLALQGLLQTTIPVTKTIQPGAIVLGTASSSSIISSLGISEKLKALGKEGFVIFSVVIKNKPCTVIAANHDIGVLYGTFHFIRLLQTQQSIEKLSVVSKPAIGHRLLNHWDNLDRTVERGYAGFSLWDWHKLPDYIDPRYIAYARANASIGINGTVLTNVNANAQVLTVPYLKKVAALANVFRPYGIKVYLTARFSAPVEIGGLTTADPLDSAVQAWWKKKVDEIYTYIPDFGGFLVKANSEGQPGPQNYDRNHADGANVLAKALAPHNGIVMWRAFVYSNEVPEDRAKQAYNEFKPLDGTFEKNVLVQVKNGPIDFQPREPFHPLFGAMPKTPLMMEFQLTQEYLGFATHLVYLAPLFKECLDADTYAKGKGSTVSRVIDGSLENHTLTGIAGVANIGNDRNWTGHPFAQANWYALGRLAWNPSLSSETIAEEWIRATFSNNENVVSTLKNVMLASREVTVRYMTPLGLHHIMGWNHHYGPGPWIKDKPRADWTSVYYHQADSLGIGFNRTATGSKALLQYTPEVQKIYSTPADCPEEYLLWFNHVGWNHRMKSGRTLWDELCHHYYAGADSVQWIQQQWDSIHNHIDEERYQQVKALLAIQYQEAIWWRNACVLYFQTFSKRDIPTGLPKPDQSLDYYQSLEFPFAPGIKPKW</sequence>
<evidence type="ECO:0000313" key="14">
    <source>
        <dbReference type="EMBL" id="SKC89574.1"/>
    </source>
</evidence>
<dbReference type="Pfam" id="PF07477">
    <property type="entry name" value="Glyco_hydro_67C"/>
    <property type="match status" value="1"/>
</dbReference>
<evidence type="ECO:0000259" key="12">
    <source>
        <dbReference type="Pfam" id="PF07477"/>
    </source>
</evidence>
<evidence type="ECO:0000256" key="1">
    <source>
        <dbReference type="ARBA" id="ARBA00008833"/>
    </source>
</evidence>
<organism evidence="14 15">
    <name type="scientific">Ohtaekwangia koreensis</name>
    <dbReference type="NCBI Taxonomy" id="688867"/>
    <lineage>
        <taxon>Bacteria</taxon>
        <taxon>Pseudomonadati</taxon>
        <taxon>Bacteroidota</taxon>
        <taxon>Cytophagia</taxon>
        <taxon>Cytophagales</taxon>
        <taxon>Fulvivirgaceae</taxon>
        <taxon>Ohtaekwangia</taxon>
    </lineage>
</organism>
<dbReference type="SUPFAM" id="SSF51445">
    <property type="entry name" value="(Trans)glycosidases"/>
    <property type="match status" value="1"/>
</dbReference>
<protein>
    <recommendedName>
        <fullName evidence="10">Xylan alpha-1,2-glucuronidase</fullName>
        <ecNumber evidence="10">3.2.1.131</ecNumber>
    </recommendedName>
</protein>
<evidence type="ECO:0000259" key="11">
    <source>
        <dbReference type="Pfam" id="PF03648"/>
    </source>
</evidence>
<gene>
    <name evidence="14" type="ORF">SAMN05660236_5887</name>
</gene>
<keyword evidence="15" id="KW-1185">Reference proteome</keyword>
<dbReference type="PANTHER" id="PTHR39207">
    <property type="entry name" value="ALPHA-GLUCURONIDASE A"/>
    <property type="match status" value="1"/>
</dbReference>
<evidence type="ECO:0000256" key="8">
    <source>
        <dbReference type="PIRNR" id="PIRNR029900"/>
    </source>
</evidence>
<evidence type="ECO:0000256" key="10">
    <source>
        <dbReference type="RuleBase" id="RU361198"/>
    </source>
</evidence>
<evidence type="ECO:0000256" key="9">
    <source>
        <dbReference type="PIRSR" id="PIRSR029900-1"/>
    </source>
</evidence>
<dbReference type="AlphaFoldDB" id="A0A1T5MNH3"/>
<evidence type="ECO:0000259" key="13">
    <source>
        <dbReference type="Pfam" id="PF07488"/>
    </source>
</evidence>
<evidence type="ECO:0000256" key="2">
    <source>
        <dbReference type="ARBA" id="ARBA00022651"/>
    </source>
</evidence>
<dbReference type="InterPro" id="IPR037054">
    <property type="entry name" value="A-glucoronidase_C_sf"/>
</dbReference>